<dbReference type="OrthoDB" id="3598281at2759"/>
<protein>
    <submittedName>
        <fullName evidence="3">Uncharacterized protein LOC113205411</fullName>
    </submittedName>
</protein>
<feature type="non-terminal residue" evidence="3">
    <location>
        <position position="491"/>
    </location>
</feature>
<gene>
    <name evidence="3" type="primary">LOC113205411</name>
</gene>
<feature type="region of interest" description="Disordered" evidence="1">
    <location>
        <begin position="181"/>
        <end position="205"/>
    </location>
</feature>
<dbReference type="Proteomes" id="UP000504606">
    <property type="component" value="Unplaced"/>
</dbReference>
<name>A0A9C6U3L2_FRAOC</name>
<dbReference type="Gene3D" id="1.10.150.50">
    <property type="entry name" value="Transcription Factor, Ets-1"/>
    <property type="match status" value="1"/>
</dbReference>
<evidence type="ECO:0000313" key="2">
    <source>
        <dbReference type="Proteomes" id="UP000504606"/>
    </source>
</evidence>
<feature type="region of interest" description="Disordered" evidence="1">
    <location>
        <begin position="65"/>
        <end position="98"/>
    </location>
</feature>
<dbReference type="KEGG" id="foc:113205411"/>
<proteinExistence type="predicted"/>
<evidence type="ECO:0000256" key="1">
    <source>
        <dbReference type="SAM" id="MobiDB-lite"/>
    </source>
</evidence>
<keyword evidence="2" id="KW-1185">Reference proteome</keyword>
<dbReference type="InterPro" id="IPR013761">
    <property type="entry name" value="SAM/pointed_sf"/>
</dbReference>
<reference evidence="3" key="1">
    <citation type="journal article" date="2018" name="Proc. Natl. Acad. Sci. U.S.A.">
        <title>Phylogenomics and the evolution of hemipteroid insects.</title>
        <authorList>
            <person name="Johnson K.P."/>
            <person name="Dietrich C.H."/>
            <person name="Friedrich F."/>
            <person name="Beutel R.G."/>
            <person name="Wipfler B."/>
            <person name="Peters R.S."/>
            <person name="Allen J.M."/>
            <person name="Petersen M."/>
            <person name="Donath A."/>
            <person name="Walden K.K."/>
            <person name="Kozlov A.M."/>
            <person name="Podsiadlowski L."/>
            <person name="Mayer C."/>
            <person name="Meusemann K."/>
            <person name="Vasilikopoulos A."/>
            <person name="Waterhouse R.M."/>
            <person name="Cameron S.L."/>
            <person name="Weirauch C."/>
            <person name="Swanson D.R."/>
            <person name="Percy D.M."/>
            <person name="Hardy N.B."/>
            <person name="Terry I."/>
            <person name="Liu S."/>
            <person name="Zhou X."/>
            <person name="Misof B."/>
            <person name="Robertson H.M."/>
            <person name="Yoshizawa K."/>
        </authorList>
    </citation>
    <scope>NUCLEOTIDE SEQUENCE</scope>
    <source>
        <tissue evidence="3">Whole organism</tissue>
    </source>
</reference>
<organism evidence="2 3">
    <name type="scientific">Frankliniella occidentalis</name>
    <name type="common">Western flower thrips</name>
    <name type="synonym">Euthrips occidentalis</name>
    <dbReference type="NCBI Taxonomy" id="133901"/>
    <lineage>
        <taxon>Eukaryota</taxon>
        <taxon>Metazoa</taxon>
        <taxon>Ecdysozoa</taxon>
        <taxon>Arthropoda</taxon>
        <taxon>Hexapoda</taxon>
        <taxon>Insecta</taxon>
        <taxon>Pterygota</taxon>
        <taxon>Neoptera</taxon>
        <taxon>Paraneoptera</taxon>
        <taxon>Thysanoptera</taxon>
        <taxon>Terebrantia</taxon>
        <taxon>Thripoidea</taxon>
        <taxon>Thripidae</taxon>
        <taxon>Frankliniella</taxon>
    </lineage>
</organism>
<dbReference type="GeneID" id="113205411"/>
<reference evidence="3" key="2">
    <citation type="submission" date="2025-08" db="UniProtKB">
        <authorList>
            <consortium name="RefSeq"/>
        </authorList>
    </citation>
    <scope>IDENTIFICATION</scope>
    <source>
        <tissue evidence="3">Whole organism</tissue>
    </source>
</reference>
<accession>A0A9C6U3L2</accession>
<dbReference type="AlphaFoldDB" id="A0A9C6U3L2"/>
<evidence type="ECO:0000313" key="3">
    <source>
        <dbReference type="RefSeq" id="XP_052125575.1"/>
    </source>
</evidence>
<sequence length="491" mass="53914">MADGLVEELLKRWGVPQLLDRCIEQEVDFDALRSFSEDVITELVPMIGPRCKFLRGWRTWSEAGFPTPSASPAPPLTPGALGQPAPRANNPAPARPQLERAPFTPAVKLSLGVAELGADQSQAGPSSVDAKKEVSVFLEGKITYDDGDSSSGWLAANGFISTSTTRGSAFLNQGSIKTELIDDDVPSEADVGRGDSVSSDPRKGPRFQLEGRISLSVQEFVEVPSFMFASSAPAPLQHQGEDGFGPHHYGPDSPGVFASPAQDALPSAHCSATSSAPRAKRSREEKLDLEALLNASSKGKMILSLYQQKGALDGPSRQTLTDLIIAEELREDFNRRITSQRFQEIAETIVALFPGENEDTYFANDRSYGERPGGKGKLTSKYYNTRRQLAKSGVISRGFNKERKQIIQQGTLASLQYLSAEESQAAHQNMKWVQSLGWQMDLSPEDLGEALDKWRGCWKLRMLRILSPQHQPDAYIDDFRLLRMPYGESLI</sequence>
<feature type="compositionally biased region" description="Low complexity" evidence="1">
    <location>
        <begin position="78"/>
        <end position="96"/>
    </location>
</feature>
<dbReference type="RefSeq" id="XP_052125575.1">
    <property type="nucleotide sequence ID" value="XM_052269615.1"/>
</dbReference>